<dbReference type="EMBL" id="KK198760">
    <property type="protein sequence ID" value="KCW57787.1"/>
    <property type="molecule type" value="Genomic_DNA"/>
</dbReference>
<accession>A0A059AUZ9</accession>
<sequence>MQKRISCEIWVFSIIGREKRLMQRLQALLTSFPRKIHLRTLIPKNAKTNSVGVGFFHNWQAKTPHAETSNSASPTLSTYKCRPPFSSFSTVTSNSPLILYYINPSKLYPQPSIHFLLYHAEDHENFGMQLPGCGKKFTKEGLRPHTNAIHRKNYIQMWAVWCCLQS</sequence>
<dbReference type="InParanoid" id="A0A059AUZ9"/>
<dbReference type="AlphaFoldDB" id="A0A059AUZ9"/>
<dbReference type="Gramene" id="KCW57787">
    <property type="protein sequence ID" value="KCW57787"/>
    <property type="gene ID" value="EUGRSUZ_H00543"/>
</dbReference>
<gene>
    <name evidence="1" type="ORF">EUGRSUZ_H00543</name>
</gene>
<evidence type="ECO:0008006" key="2">
    <source>
        <dbReference type="Google" id="ProtNLM"/>
    </source>
</evidence>
<evidence type="ECO:0000313" key="1">
    <source>
        <dbReference type="EMBL" id="KCW57787.1"/>
    </source>
</evidence>
<reference evidence="1" key="1">
    <citation type="submission" date="2013-07" db="EMBL/GenBank/DDBJ databases">
        <title>The genome of Eucalyptus grandis.</title>
        <authorList>
            <person name="Schmutz J."/>
            <person name="Hayes R."/>
            <person name="Myburg A."/>
            <person name="Tuskan G."/>
            <person name="Grattapaglia D."/>
            <person name="Rokhsar D.S."/>
        </authorList>
    </citation>
    <scope>NUCLEOTIDE SEQUENCE</scope>
    <source>
        <tissue evidence="1">Leaf extractions</tissue>
    </source>
</reference>
<name>A0A059AUZ9_EUCGR</name>
<proteinExistence type="predicted"/>
<protein>
    <recommendedName>
        <fullName evidence="2">C2H2-type domain-containing protein</fullName>
    </recommendedName>
</protein>
<organism evidence="1">
    <name type="scientific">Eucalyptus grandis</name>
    <name type="common">Flooded gum</name>
    <dbReference type="NCBI Taxonomy" id="71139"/>
    <lineage>
        <taxon>Eukaryota</taxon>
        <taxon>Viridiplantae</taxon>
        <taxon>Streptophyta</taxon>
        <taxon>Embryophyta</taxon>
        <taxon>Tracheophyta</taxon>
        <taxon>Spermatophyta</taxon>
        <taxon>Magnoliopsida</taxon>
        <taxon>eudicotyledons</taxon>
        <taxon>Gunneridae</taxon>
        <taxon>Pentapetalae</taxon>
        <taxon>rosids</taxon>
        <taxon>malvids</taxon>
        <taxon>Myrtales</taxon>
        <taxon>Myrtaceae</taxon>
        <taxon>Myrtoideae</taxon>
        <taxon>Eucalypteae</taxon>
        <taxon>Eucalyptus</taxon>
    </lineage>
</organism>